<evidence type="ECO:0000256" key="1">
    <source>
        <dbReference type="PROSITE-ProRule" id="PRU00325"/>
    </source>
</evidence>
<protein>
    <recommendedName>
        <fullName evidence="3">SWIM-type domain-containing protein</fullName>
    </recommendedName>
</protein>
<feature type="region of interest" description="Disordered" evidence="2">
    <location>
        <begin position="1"/>
        <end position="56"/>
    </location>
</feature>
<evidence type="ECO:0000313" key="4">
    <source>
        <dbReference type="EMBL" id="KAK0631849.1"/>
    </source>
</evidence>
<dbReference type="Pfam" id="PF04434">
    <property type="entry name" value="SWIM"/>
    <property type="match status" value="1"/>
</dbReference>
<dbReference type="PROSITE" id="PS50966">
    <property type="entry name" value="ZF_SWIM"/>
    <property type="match status" value="1"/>
</dbReference>
<feature type="compositionally biased region" description="Polar residues" evidence="2">
    <location>
        <begin position="1"/>
        <end position="34"/>
    </location>
</feature>
<dbReference type="InterPro" id="IPR007527">
    <property type="entry name" value="Znf_SWIM"/>
</dbReference>
<accession>A0AA40CBV5</accession>
<keyword evidence="1" id="KW-0862">Zinc</keyword>
<feature type="region of interest" description="Disordered" evidence="2">
    <location>
        <begin position="457"/>
        <end position="563"/>
    </location>
</feature>
<proteinExistence type="predicted"/>
<dbReference type="GO" id="GO:0008270">
    <property type="term" value="F:zinc ion binding"/>
    <property type="evidence" value="ECO:0007669"/>
    <property type="project" value="UniProtKB-KW"/>
</dbReference>
<gene>
    <name evidence="4" type="ORF">B0T14DRAFT_559595</name>
</gene>
<organism evidence="4 5">
    <name type="scientific">Immersiella caudata</name>
    <dbReference type="NCBI Taxonomy" id="314043"/>
    <lineage>
        <taxon>Eukaryota</taxon>
        <taxon>Fungi</taxon>
        <taxon>Dikarya</taxon>
        <taxon>Ascomycota</taxon>
        <taxon>Pezizomycotina</taxon>
        <taxon>Sordariomycetes</taxon>
        <taxon>Sordariomycetidae</taxon>
        <taxon>Sordariales</taxon>
        <taxon>Lasiosphaeriaceae</taxon>
        <taxon>Immersiella</taxon>
    </lineage>
</organism>
<reference evidence="4" key="1">
    <citation type="submission" date="2023-06" db="EMBL/GenBank/DDBJ databases">
        <title>Genome-scale phylogeny and comparative genomics of the fungal order Sordariales.</title>
        <authorList>
            <consortium name="Lawrence Berkeley National Laboratory"/>
            <person name="Hensen N."/>
            <person name="Bonometti L."/>
            <person name="Westerberg I."/>
            <person name="Brannstrom I.O."/>
            <person name="Guillou S."/>
            <person name="Cros-Aarteil S."/>
            <person name="Calhoun S."/>
            <person name="Haridas S."/>
            <person name="Kuo A."/>
            <person name="Mondo S."/>
            <person name="Pangilinan J."/>
            <person name="Riley R."/>
            <person name="Labutti K."/>
            <person name="Andreopoulos B."/>
            <person name="Lipzen A."/>
            <person name="Chen C."/>
            <person name="Yanf M."/>
            <person name="Daum C."/>
            <person name="Ng V."/>
            <person name="Clum A."/>
            <person name="Steindorff A."/>
            <person name="Ohm R."/>
            <person name="Martin F."/>
            <person name="Silar P."/>
            <person name="Natvig D."/>
            <person name="Lalanne C."/>
            <person name="Gautier V."/>
            <person name="Ament-Velasquez S.L."/>
            <person name="Kruys A."/>
            <person name="Hutchinson M.I."/>
            <person name="Powell A.J."/>
            <person name="Barry K."/>
            <person name="Miller A.N."/>
            <person name="Grigoriev I.V."/>
            <person name="Debuchy R."/>
            <person name="Gladieux P."/>
            <person name="Thoren M.H."/>
            <person name="Johannesson H."/>
        </authorList>
    </citation>
    <scope>NUCLEOTIDE SEQUENCE</scope>
    <source>
        <strain evidence="4">CBS 606.72</strain>
    </source>
</reference>
<evidence type="ECO:0000259" key="3">
    <source>
        <dbReference type="PROSITE" id="PS50966"/>
    </source>
</evidence>
<keyword evidence="5" id="KW-1185">Reference proteome</keyword>
<feature type="compositionally biased region" description="Low complexity" evidence="2">
    <location>
        <begin position="536"/>
        <end position="552"/>
    </location>
</feature>
<keyword evidence="1" id="KW-0863">Zinc-finger</keyword>
<feature type="compositionally biased region" description="Acidic residues" evidence="2">
    <location>
        <begin position="36"/>
        <end position="51"/>
    </location>
</feature>
<evidence type="ECO:0000256" key="2">
    <source>
        <dbReference type="SAM" id="MobiDB-lite"/>
    </source>
</evidence>
<keyword evidence="1" id="KW-0479">Metal-binding</keyword>
<dbReference type="Proteomes" id="UP001175000">
    <property type="component" value="Unassembled WGS sequence"/>
</dbReference>
<dbReference type="EMBL" id="JAULSU010000001">
    <property type="protein sequence ID" value="KAK0631849.1"/>
    <property type="molecule type" value="Genomic_DNA"/>
</dbReference>
<comment type="caution">
    <text evidence="4">The sequence shown here is derived from an EMBL/GenBank/DDBJ whole genome shotgun (WGS) entry which is preliminary data.</text>
</comment>
<dbReference type="AlphaFoldDB" id="A0AA40CBV5"/>
<name>A0AA40CBV5_9PEZI</name>
<feature type="domain" description="SWIM-type" evidence="3">
    <location>
        <begin position="119"/>
        <end position="158"/>
    </location>
</feature>
<evidence type="ECO:0000313" key="5">
    <source>
        <dbReference type="Proteomes" id="UP001175000"/>
    </source>
</evidence>
<sequence length="563" mass="61453">MSQSPSAYLSRLSLQATPSPSPMQSVQESLHSAPSSDEDDSEWEDDNDDGGDVISSESTGLRYSIAHLSPKTQRVARNLFNNQEPSQIYLDSCGIREESSEGRHVFYAFQMHEVVPCSVRVGSRSSTQWSIPKCTCPDAKYRRRRPCKHIVWLFDRISKHTLVNDDPESVLTMAELGYPEELGDPFRQISNLRLDVLADSLRCDITAPNTDTAAPNRSRVREAREIVATLAGIQPRKVDMFRPELETSYRSNNLICRGDLEATLFSLLLASNSLTASVRAQLAPTDPAVDPFRALHQRALRVIAELNAYTASLHDPDIAAARQAQGKEAEGPPNVDWAALQILDCVSRIKRSVSRGFHPLSTFERASAARALVGILKSVVNHKADVGTKGSKVEDRSVYLRLVGTQDNGFVYSALDTLVDQSQFVEELEAIMETIGRLGAPESYAYNMRGLITRMRSHTGSESRRASVTFTTEPSVPRSAKTPPLEGVPSGPDLESGLRRPLSSGEGQFLVPDTPASASRTRGRPGRGGRGGGSSRGDSSSTTGSKRSVSGSGDRGRGSKRPR</sequence>